<protein>
    <submittedName>
        <fullName evidence="1">Uncharacterized protein</fullName>
    </submittedName>
</protein>
<evidence type="ECO:0000313" key="2">
    <source>
        <dbReference type="Proteomes" id="UP000242664"/>
    </source>
</evidence>
<sequence>MSTASVTVIDECSELRRKLGVKLTKEKQNFFVVMILISC</sequence>
<evidence type="ECO:0000313" key="1">
    <source>
        <dbReference type="EMBL" id="EDN58917.1"/>
    </source>
</evidence>
<proteinExistence type="predicted"/>
<dbReference type="Proteomes" id="UP000242664">
    <property type="component" value="Unassembled WGS sequence"/>
</dbReference>
<keyword evidence="2" id="KW-1185">Reference proteome</keyword>
<organism evidence="1 2">
    <name type="scientific">Vibrio antiquarius (strain Ex25)</name>
    <dbReference type="NCBI Taxonomy" id="150340"/>
    <lineage>
        <taxon>Bacteria</taxon>
        <taxon>Pseudomonadati</taxon>
        <taxon>Pseudomonadota</taxon>
        <taxon>Gammaproteobacteria</taxon>
        <taxon>Vibrionales</taxon>
        <taxon>Vibrionaceae</taxon>
        <taxon>Vibrio</taxon>
        <taxon>Vibrio diabolicus subgroup</taxon>
    </lineage>
</organism>
<gene>
    <name evidence="1" type="ORF">VEx25_A1482</name>
</gene>
<accession>A0ABM9WZX5</accession>
<dbReference type="EMBL" id="DS267808">
    <property type="protein sequence ID" value="EDN58917.1"/>
    <property type="molecule type" value="Genomic_DNA"/>
</dbReference>
<reference evidence="2" key="1">
    <citation type="submission" date="2006-10" db="EMBL/GenBank/DDBJ databases">
        <authorList>
            <person name="Heidelberg J."/>
            <person name="Sebastian Y."/>
        </authorList>
    </citation>
    <scope>NUCLEOTIDE SEQUENCE [LARGE SCALE GENOMIC DNA]</scope>
    <source>
        <strain evidence="2">EX25</strain>
    </source>
</reference>
<name>A0ABM9WZX5_VIBAE</name>